<dbReference type="STRING" id="1802481.A2W13_00110"/>
<gene>
    <name evidence="1" type="ORF">A2W13_00110</name>
</gene>
<proteinExistence type="predicted"/>
<comment type="caution">
    <text evidence="1">The sequence shown here is derived from an EMBL/GenBank/DDBJ whole genome shotgun (WGS) entry which is preliminary data.</text>
</comment>
<dbReference type="EMBL" id="MGFT01000031">
    <property type="protein sequence ID" value="OGM11171.1"/>
    <property type="molecule type" value="Genomic_DNA"/>
</dbReference>
<evidence type="ECO:0000313" key="2">
    <source>
        <dbReference type="Proteomes" id="UP000178533"/>
    </source>
</evidence>
<accession>A0A1F7X874</accession>
<sequence>MDYPKDFFKNERKFNEFLVKEYLKHGSVDEVIRQLEFNLPISYAGYQRVLDRWGIVKAAGAHSTLSEAVDFLYQLAQQSISFESLYKKMPSSFRTSAVTLYRILSYVKEGITRRVATGLIITPYGNNRKILMAKDISTPRLELGKPYGALTIPMGFSRKRDPRETAILRILQQEAFSNLAIGRKTPKIIPEAPKPFMFLDIADVRVEIFDIKLSKRWSSINNFSSYKLQEFEFVDIDKLPVSKKLFRVGVSEAVEGYKKYLEIKRRNLSFNPLQYKSRLNYHLVEYPEEI</sequence>
<dbReference type="Proteomes" id="UP000178533">
    <property type="component" value="Unassembled WGS sequence"/>
</dbReference>
<protein>
    <submittedName>
        <fullName evidence="1">Uncharacterized protein</fullName>
    </submittedName>
</protein>
<dbReference type="AlphaFoldDB" id="A0A1F7X874"/>
<name>A0A1F7X874_9BACT</name>
<evidence type="ECO:0000313" key="1">
    <source>
        <dbReference type="EMBL" id="OGM11171.1"/>
    </source>
</evidence>
<reference evidence="1 2" key="1">
    <citation type="journal article" date="2016" name="Nat. Commun.">
        <title>Thousands of microbial genomes shed light on interconnected biogeochemical processes in an aquifer system.</title>
        <authorList>
            <person name="Anantharaman K."/>
            <person name="Brown C.T."/>
            <person name="Hug L.A."/>
            <person name="Sharon I."/>
            <person name="Castelle C.J."/>
            <person name="Probst A.J."/>
            <person name="Thomas B.C."/>
            <person name="Singh A."/>
            <person name="Wilkins M.J."/>
            <person name="Karaoz U."/>
            <person name="Brodie E.L."/>
            <person name="Williams K.H."/>
            <person name="Hubbard S.S."/>
            <person name="Banfield J.F."/>
        </authorList>
    </citation>
    <scope>NUCLEOTIDE SEQUENCE [LARGE SCALE GENOMIC DNA]</scope>
</reference>
<organism evidence="1 2">
    <name type="scientific">Candidatus Woesebacteria bacterium RBG_16_36_11</name>
    <dbReference type="NCBI Taxonomy" id="1802481"/>
    <lineage>
        <taxon>Bacteria</taxon>
        <taxon>Candidatus Woeseibacteriota</taxon>
    </lineage>
</organism>